<evidence type="ECO:0000256" key="5">
    <source>
        <dbReference type="ARBA" id="ARBA00022692"/>
    </source>
</evidence>
<evidence type="ECO:0000256" key="2">
    <source>
        <dbReference type="ARBA" id="ARBA00008674"/>
    </source>
</evidence>
<evidence type="ECO:0000256" key="8">
    <source>
        <dbReference type="ARBA" id="ARBA00022989"/>
    </source>
</evidence>
<keyword evidence="4 11" id="KW-0679">Respiratory chain</keyword>
<keyword evidence="7 11" id="KW-0249">Electron transport</keyword>
<organism evidence="13">
    <name type="scientific">Haematobia irritans</name>
    <name type="common">Horn fly</name>
    <name type="synonym">Conops irritans</name>
    <dbReference type="NCBI Taxonomy" id="7368"/>
    <lineage>
        <taxon>Eukaryota</taxon>
        <taxon>Metazoa</taxon>
        <taxon>Ecdysozoa</taxon>
        <taxon>Arthropoda</taxon>
        <taxon>Hexapoda</taxon>
        <taxon>Insecta</taxon>
        <taxon>Pterygota</taxon>
        <taxon>Neoptera</taxon>
        <taxon>Endopterygota</taxon>
        <taxon>Diptera</taxon>
        <taxon>Brachycera</taxon>
        <taxon>Muscomorpha</taxon>
        <taxon>Muscoidea</taxon>
        <taxon>Muscidae</taxon>
        <taxon>Haematobia</taxon>
    </lineage>
</organism>
<evidence type="ECO:0000256" key="10">
    <source>
        <dbReference type="ARBA" id="ARBA00023136"/>
    </source>
</evidence>
<name>A0A1L8EEU8_HAEIR</name>
<keyword evidence="6 11" id="KW-0999">Mitochondrion inner membrane</keyword>
<sequence>MPSSVIDPLELLTAKEDRKPTFLNTIYNPAACTLAGFGLACMLNWGFRKPILSGIQNHIGFSALGLFGGTYLDKKRNEELATRDAVLRHYVQLHPEDFPPVPRKKFADVLEQWVPIR</sequence>
<evidence type="ECO:0000313" key="13">
    <source>
        <dbReference type="EMBL" id="JAV17184.1"/>
    </source>
</evidence>
<dbReference type="AlphaFoldDB" id="A0A1L8EEU8"/>
<evidence type="ECO:0000256" key="9">
    <source>
        <dbReference type="ARBA" id="ARBA00023128"/>
    </source>
</evidence>
<keyword evidence="9 11" id="KW-0496">Mitochondrion</keyword>
<dbReference type="PIRSF" id="PIRSF017834">
    <property type="entry name" value="NADH-UbQ_OxRdtase_b14.5b"/>
    <property type="match status" value="1"/>
</dbReference>
<dbReference type="GO" id="GO:0005743">
    <property type="term" value="C:mitochondrial inner membrane"/>
    <property type="evidence" value="ECO:0007669"/>
    <property type="project" value="UniProtKB-SubCell"/>
</dbReference>
<keyword evidence="10 11" id="KW-0472">Membrane</keyword>
<evidence type="ECO:0000256" key="1">
    <source>
        <dbReference type="ARBA" id="ARBA00004298"/>
    </source>
</evidence>
<dbReference type="GO" id="GO:0006120">
    <property type="term" value="P:mitochondrial electron transport, NADH to ubiquinone"/>
    <property type="evidence" value="ECO:0007669"/>
    <property type="project" value="InterPro"/>
</dbReference>
<accession>A0A1L8EEU8</accession>
<evidence type="ECO:0000256" key="6">
    <source>
        <dbReference type="ARBA" id="ARBA00022792"/>
    </source>
</evidence>
<feature type="transmembrane region" description="Helical" evidence="12">
    <location>
        <begin position="26"/>
        <end position="47"/>
    </location>
</feature>
<keyword evidence="5 12" id="KW-0812">Transmembrane</keyword>
<evidence type="ECO:0000256" key="7">
    <source>
        <dbReference type="ARBA" id="ARBA00022982"/>
    </source>
</evidence>
<evidence type="ECO:0000256" key="4">
    <source>
        <dbReference type="ARBA" id="ARBA00022660"/>
    </source>
</evidence>
<dbReference type="EMBL" id="GFDG01001615">
    <property type="protein sequence ID" value="JAV17184.1"/>
    <property type="molecule type" value="Transcribed_RNA"/>
</dbReference>
<dbReference type="PANTHER" id="PTHR13099">
    <property type="entry name" value="NADH-UBIQUINONE OXIDOREDUCTASE SUBUNIT B14.5B"/>
    <property type="match status" value="1"/>
</dbReference>
<reference evidence="13" key="1">
    <citation type="submission" date="2017-01" db="EMBL/GenBank/DDBJ databases">
        <title>An insight into the sialome and mialome of the horn fly, Haematobia irritans.</title>
        <authorList>
            <person name="Breijo M."/>
            <person name="Boiani M."/>
            <person name="Ures X."/>
            <person name="Rocha S."/>
            <person name="Sequeira M."/>
            <person name="Ribeiro J.M."/>
        </authorList>
    </citation>
    <scope>NUCLEOTIDE SEQUENCE</scope>
</reference>
<evidence type="ECO:0000256" key="11">
    <source>
        <dbReference type="PIRNR" id="PIRNR017834"/>
    </source>
</evidence>
<evidence type="ECO:0000256" key="3">
    <source>
        <dbReference type="ARBA" id="ARBA00022448"/>
    </source>
</evidence>
<dbReference type="PANTHER" id="PTHR13099:SF0">
    <property type="entry name" value="NADH DEHYDROGENASE [UBIQUINONE] 1 SUBUNIT C2-RELATED"/>
    <property type="match status" value="1"/>
</dbReference>
<protein>
    <recommendedName>
        <fullName evidence="11">NADH dehydrogenase [ubiquinone] 1 subunit C2</fullName>
    </recommendedName>
</protein>
<keyword evidence="8 12" id="KW-1133">Transmembrane helix</keyword>
<proteinExistence type="inferred from homology"/>
<comment type="similarity">
    <text evidence="2 11">Belongs to the complex I NDUFC2 subunit family.</text>
</comment>
<comment type="subcellular location">
    <subcellularLocation>
        <location evidence="1">Mitochondrion inner membrane</location>
        <topology evidence="1">Single-pass membrane protein</topology>
        <orientation evidence="1">Matrix side</orientation>
    </subcellularLocation>
</comment>
<dbReference type="Pfam" id="PF06374">
    <property type="entry name" value="NDUF_C2"/>
    <property type="match status" value="1"/>
</dbReference>
<keyword evidence="3 11" id="KW-0813">Transport</keyword>
<comment type="function">
    <text evidence="11">Accessory subunit of the mitochondrial membrane respiratory chain NADH dehydrogenase (Complex I), that is believed not to be involved in catalysis. Complex I functions in the transfer of electrons from NADH to the respiratory chain. The immediate electron acceptor for the enzyme is believed to be ubiquinone.</text>
</comment>
<dbReference type="InterPro" id="IPR009423">
    <property type="entry name" value="NDUC2"/>
</dbReference>
<evidence type="ECO:0000256" key="12">
    <source>
        <dbReference type="SAM" id="Phobius"/>
    </source>
</evidence>
<keyword evidence="13" id="KW-0830">Ubiquinone</keyword>